<feature type="signal peptide" evidence="2">
    <location>
        <begin position="1"/>
        <end position="28"/>
    </location>
</feature>
<feature type="coiled-coil region" evidence="1">
    <location>
        <begin position="53"/>
        <end position="108"/>
    </location>
</feature>
<sequence>MRRAFKTLRQALLAAVVLPLAFAAPAHAIFGIGDIVLDPTNLAQNVLTATRSFQQVQQQIVMLQNQAKHLIRQGVYLGPDLDRTLAEINRLQHEARGLTYRIDQIETAFEHHFPDAYANWSVTEQAQIADAQQDAAIMAYRDSIRMQAQISGAIERDGRNLETLLSASQSAPGELSAMQAGNQITALSAKQSMQMQSLMAAQYRADAIERSRALYAEQVGTARHDAFMGRVSGMGG</sequence>
<dbReference type="RefSeq" id="WP_284389689.1">
    <property type="nucleotide sequence ID" value="NZ_BSNK01000002.1"/>
</dbReference>
<organism evidence="3 4">
    <name type="scientific">Algimonas ampicilliniresistens</name>
    <dbReference type="NCBI Taxonomy" id="1298735"/>
    <lineage>
        <taxon>Bacteria</taxon>
        <taxon>Pseudomonadati</taxon>
        <taxon>Pseudomonadota</taxon>
        <taxon>Alphaproteobacteria</taxon>
        <taxon>Maricaulales</taxon>
        <taxon>Robiginitomaculaceae</taxon>
        <taxon>Algimonas</taxon>
    </lineage>
</organism>
<evidence type="ECO:0000256" key="1">
    <source>
        <dbReference type="SAM" id="Coils"/>
    </source>
</evidence>
<reference evidence="3" key="1">
    <citation type="journal article" date="2014" name="Int. J. Syst. Evol. Microbiol.">
        <title>Complete genome of a new Firmicutes species belonging to the dominant human colonic microbiota ('Ruminococcus bicirculans') reveals two chromosomes and a selective capacity to utilize plant glucans.</title>
        <authorList>
            <consortium name="NISC Comparative Sequencing Program"/>
            <person name="Wegmann U."/>
            <person name="Louis P."/>
            <person name="Goesmann A."/>
            <person name="Henrissat B."/>
            <person name="Duncan S.H."/>
            <person name="Flint H.J."/>
        </authorList>
    </citation>
    <scope>NUCLEOTIDE SEQUENCE</scope>
    <source>
        <strain evidence="3">NBRC 108219</strain>
    </source>
</reference>
<dbReference type="SUPFAM" id="SSF101082">
    <property type="entry name" value="Typo IV secretion system protein TraC"/>
    <property type="match status" value="1"/>
</dbReference>
<name>A0ABQ5V8V4_9PROT</name>
<comment type="caution">
    <text evidence="3">The sequence shown here is derived from an EMBL/GenBank/DDBJ whole genome shotgun (WGS) entry which is preliminary data.</text>
</comment>
<dbReference type="NCBIfam" id="TIGR02780">
    <property type="entry name" value="TrbJ_Ti"/>
    <property type="match status" value="1"/>
</dbReference>
<keyword evidence="1" id="KW-0175">Coiled coil</keyword>
<keyword evidence="4" id="KW-1185">Reference proteome</keyword>
<dbReference type="InterPro" id="IPR014147">
    <property type="entry name" value="T4SS_TrbJ"/>
</dbReference>
<evidence type="ECO:0000313" key="4">
    <source>
        <dbReference type="Proteomes" id="UP001161391"/>
    </source>
</evidence>
<reference evidence="3" key="2">
    <citation type="submission" date="2023-01" db="EMBL/GenBank/DDBJ databases">
        <title>Draft genome sequence of Algimonas ampicilliniresistens strain NBRC 108219.</title>
        <authorList>
            <person name="Sun Q."/>
            <person name="Mori K."/>
        </authorList>
    </citation>
    <scope>NUCLEOTIDE SEQUENCE</scope>
    <source>
        <strain evidence="3">NBRC 108219</strain>
    </source>
</reference>
<protein>
    <submittedName>
        <fullName evidence="3">Conjugal transfer protein TrbJ</fullName>
    </submittedName>
</protein>
<evidence type="ECO:0000256" key="2">
    <source>
        <dbReference type="SAM" id="SignalP"/>
    </source>
</evidence>
<dbReference type="EMBL" id="BSNK01000002">
    <property type="protein sequence ID" value="GLQ23850.1"/>
    <property type="molecule type" value="Genomic_DNA"/>
</dbReference>
<gene>
    <name evidence="3" type="ORF">GCM10007853_17240</name>
</gene>
<proteinExistence type="predicted"/>
<accession>A0ABQ5V8V4</accession>
<keyword evidence="2" id="KW-0732">Signal</keyword>
<feature type="chain" id="PRO_5046770318" evidence="2">
    <location>
        <begin position="29"/>
        <end position="236"/>
    </location>
</feature>
<dbReference type="Proteomes" id="UP001161391">
    <property type="component" value="Unassembled WGS sequence"/>
</dbReference>
<evidence type="ECO:0000313" key="3">
    <source>
        <dbReference type="EMBL" id="GLQ23850.1"/>
    </source>
</evidence>